<sequence>MRKTTTYSNDALRIKRNIQRQQSVTTRQWLLLPKQLNFHRKFLLLKKFNNGKYGTGDFLRSQITTTFPIRISRIAEKTETTMPLPSRVLKMMKTTYCATYTIELWFDNKCFDQRGRKRLI</sequence>
<gene>
    <name evidence="1" type="ORF">AVEN_247268_1</name>
</gene>
<evidence type="ECO:0000313" key="2">
    <source>
        <dbReference type="Proteomes" id="UP000499080"/>
    </source>
</evidence>
<proteinExistence type="predicted"/>
<comment type="caution">
    <text evidence="1">The sequence shown here is derived from an EMBL/GenBank/DDBJ whole genome shotgun (WGS) entry which is preliminary data.</text>
</comment>
<accession>A0A4Y2UF47</accession>
<dbReference type="Proteomes" id="UP000499080">
    <property type="component" value="Unassembled WGS sequence"/>
</dbReference>
<dbReference type="EMBL" id="BGPR01035367">
    <property type="protein sequence ID" value="GBO10180.1"/>
    <property type="molecule type" value="Genomic_DNA"/>
</dbReference>
<name>A0A4Y2UF47_ARAVE</name>
<organism evidence="1 2">
    <name type="scientific">Araneus ventricosus</name>
    <name type="common">Orbweaver spider</name>
    <name type="synonym">Epeira ventricosa</name>
    <dbReference type="NCBI Taxonomy" id="182803"/>
    <lineage>
        <taxon>Eukaryota</taxon>
        <taxon>Metazoa</taxon>
        <taxon>Ecdysozoa</taxon>
        <taxon>Arthropoda</taxon>
        <taxon>Chelicerata</taxon>
        <taxon>Arachnida</taxon>
        <taxon>Araneae</taxon>
        <taxon>Araneomorphae</taxon>
        <taxon>Entelegynae</taxon>
        <taxon>Araneoidea</taxon>
        <taxon>Araneidae</taxon>
        <taxon>Araneus</taxon>
    </lineage>
</organism>
<protein>
    <submittedName>
        <fullName evidence="1">Uncharacterized protein</fullName>
    </submittedName>
</protein>
<keyword evidence="2" id="KW-1185">Reference proteome</keyword>
<dbReference type="AlphaFoldDB" id="A0A4Y2UF47"/>
<evidence type="ECO:0000313" key="1">
    <source>
        <dbReference type="EMBL" id="GBO10180.1"/>
    </source>
</evidence>
<reference evidence="1 2" key="1">
    <citation type="journal article" date="2019" name="Sci. Rep.">
        <title>Orb-weaving spider Araneus ventricosus genome elucidates the spidroin gene catalogue.</title>
        <authorList>
            <person name="Kono N."/>
            <person name="Nakamura H."/>
            <person name="Ohtoshi R."/>
            <person name="Moran D.A.P."/>
            <person name="Shinohara A."/>
            <person name="Yoshida Y."/>
            <person name="Fujiwara M."/>
            <person name="Mori M."/>
            <person name="Tomita M."/>
            <person name="Arakawa K."/>
        </authorList>
    </citation>
    <scope>NUCLEOTIDE SEQUENCE [LARGE SCALE GENOMIC DNA]</scope>
</reference>